<dbReference type="Gene3D" id="1.10.1000.11">
    <property type="entry name" value="Arf Nucleotide-binding Site Opener,domain 2"/>
    <property type="match status" value="1"/>
</dbReference>
<dbReference type="InterPro" id="IPR035999">
    <property type="entry name" value="Sec7_dom_sf"/>
</dbReference>
<evidence type="ECO:0000313" key="3">
    <source>
        <dbReference type="EMBL" id="KAG2462452.1"/>
    </source>
</evidence>
<proteinExistence type="predicted"/>
<feature type="compositionally biased region" description="Polar residues" evidence="1">
    <location>
        <begin position="46"/>
        <end position="69"/>
    </location>
</feature>
<feature type="region of interest" description="Disordered" evidence="1">
    <location>
        <begin position="312"/>
        <end position="414"/>
    </location>
</feature>
<organism evidence="3 4">
    <name type="scientific">Polypterus senegalus</name>
    <name type="common">Senegal bichir</name>
    <dbReference type="NCBI Taxonomy" id="55291"/>
    <lineage>
        <taxon>Eukaryota</taxon>
        <taxon>Metazoa</taxon>
        <taxon>Chordata</taxon>
        <taxon>Craniata</taxon>
        <taxon>Vertebrata</taxon>
        <taxon>Euteleostomi</taxon>
        <taxon>Actinopterygii</taxon>
        <taxon>Polypteriformes</taxon>
        <taxon>Polypteridae</taxon>
        <taxon>Polypterus</taxon>
    </lineage>
</organism>
<dbReference type="Proteomes" id="UP000886611">
    <property type="component" value="Unassembled WGS sequence"/>
</dbReference>
<keyword evidence="4" id="KW-1185">Reference proteome</keyword>
<feature type="region of interest" description="Disordered" evidence="1">
    <location>
        <begin position="603"/>
        <end position="637"/>
    </location>
</feature>
<feature type="compositionally biased region" description="Basic and acidic residues" evidence="1">
    <location>
        <begin position="532"/>
        <end position="547"/>
    </location>
</feature>
<feature type="compositionally biased region" description="Polar residues" evidence="1">
    <location>
        <begin position="315"/>
        <end position="328"/>
    </location>
</feature>
<accession>A0A8X7X9S3</accession>
<feature type="compositionally biased region" description="Polar residues" evidence="1">
    <location>
        <begin position="131"/>
        <end position="144"/>
    </location>
</feature>
<feature type="non-terminal residue" evidence="3">
    <location>
        <position position="1"/>
    </location>
</feature>
<dbReference type="SUPFAM" id="SSF48425">
    <property type="entry name" value="Sec7 domain"/>
    <property type="match status" value="1"/>
</dbReference>
<feature type="non-terminal residue" evidence="3">
    <location>
        <position position="1279"/>
    </location>
</feature>
<feature type="compositionally biased region" description="Polar residues" evidence="1">
    <location>
        <begin position="367"/>
        <end position="382"/>
    </location>
</feature>
<feature type="region of interest" description="Disordered" evidence="1">
    <location>
        <begin position="20"/>
        <end position="92"/>
    </location>
</feature>
<feature type="region of interest" description="Disordered" evidence="1">
    <location>
        <begin position="749"/>
        <end position="776"/>
    </location>
</feature>
<evidence type="ECO:0000256" key="1">
    <source>
        <dbReference type="SAM" id="MobiDB-lite"/>
    </source>
</evidence>
<dbReference type="Pfam" id="PF01369">
    <property type="entry name" value="Sec7"/>
    <property type="match status" value="1"/>
</dbReference>
<protein>
    <submittedName>
        <fullName evidence="3">PSD1 protein</fullName>
    </submittedName>
</protein>
<sequence>MSQVGSILQLYVEVRSVPENGGNREVSMAQESGGTPATSSTTTSTHLRNGSRNGSPLQFSTRQTASPQLDLQGGSSSRTGHRHSVHFDDNKVSCGSQDSMAANAKKLAEAPTLLLRTNSDCEPFGVGCQSPVPSGRTTAPATPSNRRRGSRPEDKGWRSVVTFGYIEKARVNTVTRPFRSADGSQAGDGIYSSGEIEKPVWVKNQPSTPDTVSKMPCSKMKSCTNSFGQQVMSPGLLHRTLASIAKAATNRALEEFGSPQMRQRAASTVSWQGSQSTKQPRCKSWTGSPVLVHTSDPEPCSLPCGLPRSPALDKLSSQDYPSPQQCSSKMEKQECDNGRTKSPSTSSQVPELGGIRRSSILHRATVHSPSLQRTGEASNSPRSGHRVNFNLGDSLSQSTARAQDISPANSPEMARRLAEEATKMSFILQARNSPSPPQTHSPTENVMVDSPKPNRQFTQPNNKGCLTKPGLVASQDCQHTGSPGSMLDENVYSVSVTDPHIRDSPKMGQDHARTAKAISTAMFDGMGIALQEPRKSDKVECNSERQPDNQGSRGQLEKNPLRTTSPQLLSYHYEHYGHLNDFASLNIASKGCNTPTKNISPCLDSASPIRHDRQTASPSSIPKHGHINSPEVSSLSHECQPCREGKKAFIGFEEDQVMCLSNDTTRKSICEVTEGDSGHISKMLYSKDIQRPKSQTDELYKAQGDYEDGKTVSQLDSTSCSAELGPSLHSQKIARAKWEFLFGSNQESNPSVDKGLRGSSTTSPSEDCSTPTPPNSLLITRISGVPFKDNKDEICQPLANHSVQHVEVELVTPPPVVTGPSAKTGIIRRTIKYSETDLDAVPLRCYRETNIDEVLGEQDETDSAFSSNRSMQESSGNTTSPVGELNYDRTDEEEDLDEAINYPGGLRKEAIRRNNTIQKENGECPALKSPIILSGPRRPSEDGLDTFSRHFENIMESHRAKGTSYSSLDSEELLTSSLPVFSFDLPTLTPEIQGQICQSAKLIELSFAPLAQSEGHSLTDSAHTITDFGHSVSGNTLPMDDPPQEKQLEAVDGAEDVTTAFTSSQKESSKCNADSEAEQARADLLCMGNGDTLTNGNKADAEAAKRLAKRLYNLDGFKKSDVARHLSKNNDFSKLVAEEYLRFFNFSGMSLDQALRAFLKEFALMGETQERERVLSHFSRRYLACNPDSIPSEGHQEVPQVLHDLLPASLPGVSEAVPQRTQSYLQHPLAAPLEPSRAAPNSSSQRTLWESVVLQQPRGAALYCPKQGLSLGPSTKLAS</sequence>
<feature type="compositionally biased region" description="Polar residues" evidence="1">
    <location>
        <begin position="340"/>
        <end position="349"/>
    </location>
</feature>
<dbReference type="AlphaFoldDB" id="A0A8X7X9S3"/>
<dbReference type="GO" id="GO:0005085">
    <property type="term" value="F:guanyl-nucleotide exchange factor activity"/>
    <property type="evidence" value="ECO:0007669"/>
    <property type="project" value="InterPro"/>
</dbReference>
<feature type="region of interest" description="Disordered" evidence="1">
    <location>
        <begin position="431"/>
        <end position="460"/>
    </location>
</feature>
<feature type="region of interest" description="Disordered" evidence="1">
    <location>
        <begin position="532"/>
        <end position="561"/>
    </location>
</feature>
<feature type="region of interest" description="Disordered" evidence="1">
    <location>
        <begin position="1024"/>
        <end position="1044"/>
    </location>
</feature>
<dbReference type="InterPro" id="IPR023394">
    <property type="entry name" value="Sec7_C_sf"/>
</dbReference>
<dbReference type="SMART" id="SM00222">
    <property type="entry name" value="Sec7"/>
    <property type="match status" value="1"/>
</dbReference>
<gene>
    <name evidence="3" type="primary">Psd_1</name>
    <name evidence="3" type="ORF">GTO96_0001341</name>
</gene>
<evidence type="ECO:0000259" key="2">
    <source>
        <dbReference type="PROSITE" id="PS50190"/>
    </source>
</evidence>
<dbReference type="PROSITE" id="PS50190">
    <property type="entry name" value="SEC7"/>
    <property type="match status" value="1"/>
</dbReference>
<feature type="compositionally biased region" description="Polar residues" evidence="1">
    <location>
        <begin position="863"/>
        <end position="881"/>
    </location>
</feature>
<dbReference type="EMBL" id="JAATIS010004040">
    <property type="protein sequence ID" value="KAG2462452.1"/>
    <property type="molecule type" value="Genomic_DNA"/>
</dbReference>
<name>A0A8X7X9S3_POLSE</name>
<feature type="compositionally biased region" description="Polar residues" evidence="1">
    <location>
        <begin position="758"/>
        <end position="776"/>
    </location>
</feature>
<feature type="region of interest" description="Disordered" evidence="1">
    <location>
        <begin position="852"/>
        <end position="893"/>
    </location>
</feature>
<feature type="compositionally biased region" description="Basic and acidic residues" evidence="1">
    <location>
        <begin position="329"/>
        <end position="339"/>
    </location>
</feature>
<reference evidence="3 4" key="1">
    <citation type="journal article" date="2021" name="Cell">
        <title>Tracing the genetic footprints of vertebrate landing in non-teleost ray-finned fishes.</title>
        <authorList>
            <person name="Bi X."/>
            <person name="Wang K."/>
            <person name="Yang L."/>
            <person name="Pan H."/>
            <person name="Jiang H."/>
            <person name="Wei Q."/>
            <person name="Fang M."/>
            <person name="Yu H."/>
            <person name="Zhu C."/>
            <person name="Cai Y."/>
            <person name="He Y."/>
            <person name="Gan X."/>
            <person name="Zeng H."/>
            <person name="Yu D."/>
            <person name="Zhu Y."/>
            <person name="Jiang H."/>
            <person name="Qiu Q."/>
            <person name="Yang H."/>
            <person name="Zhang Y.E."/>
            <person name="Wang W."/>
            <person name="Zhu M."/>
            <person name="He S."/>
            <person name="Zhang G."/>
        </authorList>
    </citation>
    <scope>NUCLEOTIDE SEQUENCE [LARGE SCALE GENOMIC DNA]</scope>
    <source>
        <strain evidence="3">Bchr_013</strain>
    </source>
</reference>
<feature type="domain" description="SEC7" evidence="2">
    <location>
        <begin position="1093"/>
        <end position="1202"/>
    </location>
</feature>
<comment type="caution">
    <text evidence="3">The sequence shown here is derived from an EMBL/GenBank/DDBJ whole genome shotgun (WGS) entry which is preliminary data.</text>
</comment>
<evidence type="ECO:0000313" key="4">
    <source>
        <dbReference type="Proteomes" id="UP000886611"/>
    </source>
</evidence>
<dbReference type="InterPro" id="IPR000904">
    <property type="entry name" value="Sec7_dom"/>
</dbReference>
<dbReference type="PANTHER" id="PTHR10663">
    <property type="entry name" value="GUANYL-NUCLEOTIDE EXCHANGE FACTOR"/>
    <property type="match status" value="1"/>
</dbReference>
<dbReference type="GO" id="GO:0032012">
    <property type="term" value="P:regulation of ARF protein signal transduction"/>
    <property type="evidence" value="ECO:0007669"/>
    <property type="project" value="InterPro"/>
</dbReference>
<dbReference type="PANTHER" id="PTHR10663:SF334">
    <property type="entry name" value="PH AND SEC7 DOMAIN-CONTAINING PROTEIN 1"/>
    <property type="match status" value="1"/>
</dbReference>
<feature type="compositionally biased region" description="Polar residues" evidence="1">
    <location>
        <begin position="391"/>
        <end position="409"/>
    </location>
</feature>
<feature type="region of interest" description="Disordered" evidence="1">
    <location>
        <begin position="126"/>
        <end position="155"/>
    </location>
</feature>